<dbReference type="FunFam" id="3.30.1010.10:FF:000011">
    <property type="entry name" value="serine/threonine-protein kinase ATR"/>
    <property type="match status" value="1"/>
</dbReference>
<evidence type="ECO:0000256" key="2">
    <source>
        <dbReference type="ARBA" id="ARBA00010769"/>
    </source>
</evidence>
<feature type="domain" description="FATC" evidence="15">
    <location>
        <begin position="511"/>
        <end position="543"/>
    </location>
</feature>
<keyword evidence="10" id="KW-0234">DNA repair</keyword>
<dbReference type="PROSITE" id="PS51189">
    <property type="entry name" value="FAT"/>
    <property type="match status" value="1"/>
</dbReference>
<dbReference type="InterPro" id="IPR014009">
    <property type="entry name" value="PIK_FAT"/>
</dbReference>
<evidence type="ECO:0000256" key="4">
    <source>
        <dbReference type="ARBA" id="ARBA00022527"/>
    </source>
</evidence>
<dbReference type="SUPFAM" id="SSF56112">
    <property type="entry name" value="Protein kinase-like (PK-like)"/>
    <property type="match status" value="1"/>
</dbReference>
<keyword evidence="8" id="KW-0418">Kinase</keyword>
<evidence type="ECO:0000313" key="17">
    <source>
        <dbReference type="Proteomes" id="UP001381693"/>
    </source>
</evidence>
<comment type="similarity">
    <text evidence="2">Belongs to the PI3/PI4-kinase family. ATM subfamily.</text>
</comment>
<evidence type="ECO:0000259" key="15">
    <source>
        <dbReference type="PROSITE" id="PS51190"/>
    </source>
</evidence>
<reference evidence="16 17" key="1">
    <citation type="submission" date="2023-11" db="EMBL/GenBank/DDBJ databases">
        <title>Halocaridina rubra genome assembly.</title>
        <authorList>
            <person name="Smith C."/>
        </authorList>
    </citation>
    <scope>NUCLEOTIDE SEQUENCE [LARGE SCALE GENOMIC DNA]</scope>
    <source>
        <strain evidence="16">EP-1</strain>
        <tissue evidence="16">Whole</tissue>
    </source>
</reference>
<dbReference type="InterPro" id="IPR050517">
    <property type="entry name" value="DDR_Repair_Kinase"/>
</dbReference>
<dbReference type="PANTHER" id="PTHR11139">
    <property type="entry name" value="ATAXIA TELANGIECTASIA MUTATED ATM -RELATED"/>
    <property type="match status" value="1"/>
</dbReference>
<evidence type="ECO:0000256" key="12">
    <source>
        <dbReference type="ARBA" id="ARBA00024420"/>
    </source>
</evidence>
<dbReference type="EMBL" id="JAXCGZ010000087">
    <property type="protein sequence ID" value="KAK7086762.1"/>
    <property type="molecule type" value="Genomic_DNA"/>
</dbReference>
<dbReference type="InterPro" id="IPR057564">
    <property type="entry name" value="HEAT_ATR"/>
</dbReference>
<keyword evidence="4" id="KW-0723">Serine/threonine-protein kinase</keyword>
<keyword evidence="7" id="KW-0227">DNA damage</keyword>
<dbReference type="InterPro" id="IPR036940">
    <property type="entry name" value="PI3/4_kinase_cat_sf"/>
</dbReference>
<evidence type="ECO:0000256" key="11">
    <source>
        <dbReference type="ARBA" id="ARBA00023242"/>
    </source>
</evidence>
<feature type="domain" description="PI3K/PI4K catalytic" evidence="13">
    <location>
        <begin position="198"/>
        <end position="513"/>
    </location>
</feature>
<organism evidence="16 17">
    <name type="scientific">Halocaridina rubra</name>
    <name type="common">Hawaiian red shrimp</name>
    <dbReference type="NCBI Taxonomy" id="373956"/>
    <lineage>
        <taxon>Eukaryota</taxon>
        <taxon>Metazoa</taxon>
        <taxon>Ecdysozoa</taxon>
        <taxon>Arthropoda</taxon>
        <taxon>Crustacea</taxon>
        <taxon>Multicrustacea</taxon>
        <taxon>Malacostraca</taxon>
        <taxon>Eumalacostraca</taxon>
        <taxon>Eucarida</taxon>
        <taxon>Decapoda</taxon>
        <taxon>Pleocyemata</taxon>
        <taxon>Caridea</taxon>
        <taxon>Atyoidea</taxon>
        <taxon>Atyidae</taxon>
        <taxon>Halocaridina</taxon>
    </lineage>
</organism>
<dbReference type="SMART" id="SM01343">
    <property type="entry name" value="FATC"/>
    <property type="match status" value="1"/>
</dbReference>
<dbReference type="PROSITE" id="PS51190">
    <property type="entry name" value="FATC"/>
    <property type="match status" value="1"/>
</dbReference>
<dbReference type="Pfam" id="PF00454">
    <property type="entry name" value="PI3_PI4_kinase"/>
    <property type="match status" value="1"/>
</dbReference>
<dbReference type="GO" id="GO:0000723">
    <property type="term" value="P:telomere maintenance"/>
    <property type="evidence" value="ECO:0007669"/>
    <property type="project" value="TreeGrafter"/>
</dbReference>
<evidence type="ECO:0000259" key="13">
    <source>
        <dbReference type="PROSITE" id="PS50290"/>
    </source>
</evidence>
<dbReference type="SMART" id="SM00146">
    <property type="entry name" value="PI3Kc"/>
    <property type="match status" value="1"/>
</dbReference>
<dbReference type="Pfam" id="PF23593">
    <property type="entry name" value="HEAT_ATR"/>
    <property type="match status" value="1"/>
</dbReference>
<comment type="subcellular location">
    <subcellularLocation>
        <location evidence="1">Nucleus</location>
    </subcellularLocation>
</comment>
<evidence type="ECO:0000256" key="3">
    <source>
        <dbReference type="ARBA" id="ARBA00012513"/>
    </source>
</evidence>
<dbReference type="Pfam" id="PF02260">
    <property type="entry name" value="FATC"/>
    <property type="match status" value="1"/>
</dbReference>
<evidence type="ECO:0000256" key="1">
    <source>
        <dbReference type="ARBA" id="ARBA00004123"/>
    </source>
</evidence>
<evidence type="ECO:0000256" key="10">
    <source>
        <dbReference type="ARBA" id="ARBA00023204"/>
    </source>
</evidence>
<protein>
    <recommendedName>
        <fullName evidence="12">Serine/threonine-protein kinase ATR</fullName>
        <ecNumber evidence="3">2.7.11.1</ecNumber>
    </recommendedName>
</protein>
<name>A0AAN9FUH4_HALRR</name>
<keyword evidence="6" id="KW-0547">Nucleotide-binding</keyword>
<dbReference type="GO" id="GO:0005524">
    <property type="term" value="F:ATP binding"/>
    <property type="evidence" value="ECO:0007669"/>
    <property type="project" value="UniProtKB-KW"/>
</dbReference>
<dbReference type="GO" id="GO:0006281">
    <property type="term" value="P:DNA repair"/>
    <property type="evidence" value="ECO:0007669"/>
    <property type="project" value="UniProtKB-KW"/>
</dbReference>
<keyword evidence="17" id="KW-1185">Reference proteome</keyword>
<evidence type="ECO:0000259" key="14">
    <source>
        <dbReference type="PROSITE" id="PS51189"/>
    </source>
</evidence>
<gene>
    <name evidence="16" type="ORF">SK128_001248</name>
</gene>
<accession>A0AAN9FUH4</accession>
<dbReference type="GO" id="GO:0000077">
    <property type="term" value="P:DNA damage checkpoint signaling"/>
    <property type="evidence" value="ECO:0007669"/>
    <property type="project" value="TreeGrafter"/>
</dbReference>
<comment type="caution">
    <text evidence="16">The sequence shown here is derived from an EMBL/GenBank/DDBJ whole genome shotgun (WGS) entry which is preliminary data.</text>
</comment>
<dbReference type="PROSITE" id="PS50290">
    <property type="entry name" value="PI3_4_KINASE_3"/>
    <property type="match status" value="1"/>
</dbReference>
<keyword evidence="5" id="KW-0808">Transferase</keyword>
<keyword evidence="11" id="KW-0539">Nucleus</keyword>
<dbReference type="InterPro" id="IPR000403">
    <property type="entry name" value="PI3/4_kinase_cat_dom"/>
</dbReference>
<dbReference type="Proteomes" id="UP001381693">
    <property type="component" value="Unassembled WGS sequence"/>
</dbReference>
<dbReference type="GO" id="GO:0004674">
    <property type="term" value="F:protein serine/threonine kinase activity"/>
    <property type="evidence" value="ECO:0007669"/>
    <property type="project" value="UniProtKB-KW"/>
</dbReference>
<dbReference type="InterPro" id="IPR011009">
    <property type="entry name" value="Kinase-like_dom_sf"/>
</dbReference>
<evidence type="ECO:0000256" key="5">
    <source>
        <dbReference type="ARBA" id="ARBA00022679"/>
    </source>
</evidence>
<evidence type="ECO:0000256" key="7">
    <source>
        <dbReference type="ARBA" id="ARBA00022763"/>
    </source>
</evidence>
<evidence type="ECO:0000256" key="8">
    <source>
        <dbReference type="ARBA" id="ARBA00022777"/>
    </source>
</evidence>
<evidence type="ECO:0000256" key="9">
    <source>
        <dbReference type="ARBA" id="ARBA00022840"/>
    </source>
</evidence>
<dbReference type="FunFam" id="1.10.1070.11:FF:000009">
    <property type="entry name" value="Putative serine/threonine-protein kinase ATR"/>
    <property type="match status" value="1"/>
</dbReference>
<dbReference type="PROSITE" id="PS00916">
    <property type="entry name" value="PI3_4_KINASE_2"/>
    <property type="match status" value="1"/>
</dbReference>
<keyword evidence="9" id="KW-0067">ATP-binding</keyword>
<dbReference type="AlphaFoldDB" id="A0AAN9FUH4"/>
<dbReference type="GO" id="GO:0005634">
    <property type="term" value="C:nucleus"/>
    <property type="evidence" value="ECO:0007669"/>
    <property type="project" value="UniProtKB-SubCell"/>
</dbReference>
<dbReference type="InterPro" id="IPR018936">
    <property type="entry name" value="PI3/4_kinase_CS"/>
</dbReference>
<dbReference type="GO" id="GO:0005694">
    <property type="term" value="C:chromosome"/>
    <property type="evidence" value="ECO:0007669"/>
    <property type="project" value="TreeGrafter"/>
</dbReference>
<dbReference type="InterPro" id="IPR003152">
    <property type="entry name" value="FATC_dom"/>
</dbReference>
<sequence length="543" mass="62498">MTSLSFILTYGQHNFRNSLLLGHTFLALRACKTLVDRLPHYIFLTALPQLISRICHSNEEVFIQLCKIIASVLCSYPQQAMWHMIAVSKSSYPVRVKRCHEIFETAKRKNGNLHKFIADCTKLADKFLELSNKPVEKDSHHVSLNSILRGLPRLLSDTSFSRIILPLQQQMTVTLPASSETLHSHNPFPKSQVYLESVEDQIEIMLSLQKPKKLTLRGSDGKCYIMMCKPKDDLRKDCRLMEFNAFVNRCLLRDPESRKRDLRIRTYAVVPLNEECGLIEWIENLNGLRHILHCLFRELGVYMSGMELKKHMCKVDTPLNKKREVYLKILVRRHPPVFGMWFLRTFPDSQAWLRARMAYCRTTAVMSMVGYILGLGDRHGENILFDATCGDTVHVDFNCLFNKGETFDWPERVPFRLTHNMVSAMGPTGCEGIYRRSCEVTMRVMRDEREALMSILRPFIHDPLVEWSRADSRARSGGTGEINNEKAQMHVSIIEQRLSGQIHTKSRGINLPLSVEGQVSSLIEEATNIDNLCQMYIGWAAYM</sequence>
<evidence type="ECO:0000256" key="6">
    <source>
        <dbReference type="ARBA" id="ARBA00022741"/>
    </source>
</evidence>
<dbReference type="CDD" id="cd00892">
    <property type="entry name" value="PIKKc_ATR"/>
    <property type="match status" value="1"/>
</dbReference>
<dbReference type="Gene3D" id="1.10.1070.11">
    <property type="entry name" value="Phosphatidylinositol 3-/4-kinase, catalytic domain"/>
    <property type="match status" value="1"/>
</dbReference>
<evidence type="ECO:0000313" key="16">
    <source>
        <dbReference type="EMBL" id="KAK7086762.1"/>
    </source>
</evidence>
<feature type="domain" description="FAT" evidence="14">
    <location>
        <begin position="1"/>
        <end position="90"/>
    </location>
</feature>
<dbReference type="EC" id="2.7.11.1" evidence="3"/>
<proteinExistence type="inferred from homology"/>
<dbReference type="PANTHER" id="PTHR11139:SF69">
    <property type="entry name" value="SERINE_THREONINE-PROTEIN KINASE ATR"/>
    <property type="match status" value="1"/>
</dbReference>
<dbReference type="Gene3D" id="3.30.1010.10">
    <property type="entry name" value="Phosphatidylinositol 3-kinase Catalytic Subunit, Chain A, domain 4"/>
    <property type="match status" value="1"/>
</dbReference>